<name>A0A2C9YFR3_BACTU</name>
<dbReference type="EMBL" id="NFCF01000019">
    <property type="protein sequence ID" value="OTW55805.1"/>
    <property type="molecule type" value="Genomic_DNA"/>
</dbReference>
<gene>
    <name evidence="1" type="ORF">BK699_00240</name>
</gene>
<sequence>MENSYEIIGNQIKFYLKSDPMKGWNQIPSPQFRNSQEIADWCRGSTNEFMCQWDALNQNAMSATDTTDFLYRWMSWYVTEPLNGTAREIQKLPDELANVLTNVPVDAFELIKNTSHMVLDCIYIALDWIPQLLTILFF</sequence>
<protein>
    <submittedName>
        <fullName evidence="1">Uncharacterized protein</fullName>
    </submittedName>
</protein>
<organism evidence="1 2">
    <name type="scientific">Bacillus thuringiensis serovar mexicanensis</name>
    <dbReference type="NCBI Taxonomy" id="180868"/>
    <lineage>
        <taxon>Bacteria</taxon>
        <taxon>Bacillati</taxon>
        <taxon>Bacillota</taxon>
        <taxon>Bacilli</taxon>
        <taxon>Bacillales</taxon>
        <taxon>Bacillaceae</taxon>
        <taxon>Bacillus</taxon>
        <taxon>Bacillus cereus group</taxon>
    </lineage>
</organism>
<dbReference type="AlphaFoldDB" id="A0A2C9YFR3"/>
<accession>A0A2C9YFR3</accession>
<dbReference type="RefSeq" id="WP_078185311.1">
    <property type="nucleotide sequence ID" value="NZ_NFCF01000019.1"/>
</dbReference>
<proteinExistence type="predicted"/>
<dbReference type="Proteomes" id="UP000195152">
    <property type="component" value="Unassembled WGS sequence"/>
</dbReference>
<comment type="caution">
    <text evidence="1">The sequence shown here is derived from an EMBL/GenBank/DDBJ whole genome shotgun (WGS) entry which is preliminary data.</text>
</comment>
<reference evidence="1 2" key="1">
    <citation type="submission" date="2016-10" db="EMBL/GenBank/DDBJ databases">
        <title>Comparative genomics of Bacillus thuringiensis reveals a path to pathogens against multiple invertebrate hosts.</title>
        <authorList>
            <person name="Zheng J."/>
            <person name="Gao Q."/>
            <person name="Liu H."/>
            <person name="Peng D."/>
            <person name="Ruan L."/>
            <person name="Sun M."/>
        </authorList>
    </citation>
    <scope>NUCLEOTIDE SEQUENCE [LARGE SCALE GENOMIC DNA]</scope>
    <source>
        <strain evidence="1">BGSC 4AC1</strain>
    </source>
</reference>
<evidence type="ECO:0000313" key="1">
    <source>
        <dbReference type="EMBL" id="OTW55805.1"/>
    </source>
</evidence>
<evidence type="ECO:0000313" key="2">
    <source>
        <dbReference type="Proteomes" id="UP000195152"/>
    </source>
</evidence>